<dbReference type="OrthoDB" id="47007at2759"/>
<gene>
    <name evidence="3" type="ORF">A9Z42_0034100</name>
</gene>
<dbReference type="EMBL" id="LFMI01000373">
    <property type="protein sequence ID" value="OTA03013.1"/>
    <property type="molecule type" value="Genomic_DNA"/>
</dbReference>
<keyword evidence="4" id="KW-1185">Reference proteome</keyword>
<dbReference type="InterPro" id="IPR010730">
    <property type="entry name" value="HET"/>
</dbReference>
<feature type="region of interest" description="Disordered" evidence="1">
    <location>
        <begin position="1"/>
        <end position="30"/>
    </location>
</feature>
<comment type="caution">
    <text evidence="3">The sequence shown here is derived from an EMBL/GenBank/DDBJ whole genome shotgun (WGS) entry which is preliminary data.</text>
</comment>
<evidence type="ECO:0000259" key="2">
    <source>
        <dbReference type="Pfam" id="PF06985"/>
    </source>
</evidence>
<accession>A0A2H2Z5T0</accession>
<dbReference type="PANTHER" id="PTHR33112">
    <property type="entry name" value="DOMAIN PROTEIN, PUTATIVE-RELATED"/>
    <property type="match status" value="1"/>
</dbReference>
<dbReference type="AlphaFoldDB" id="A0A2H2Z5T0"/>
<name>A0A2H2Z5T0_TRIPA</name>
<proteinExistence type="predicted"/>
<organism evidence="3 4">
    <name type="scientific">Trichoderma parareesei</name>
    <name type="common">Filamentous fungus</name>
    <dbReference type="NCBI Taxonomy" id="858221"/>
    <lineage>
        <taxon>Eukaryota</taxon>
        <taxon>Fungi</taxon>
        <taxon>Dikarya</taxon>
        <taxon>Ascomycota</taxon>
        <taxon>Pezizomycotina</taxon>
        <taxon>Sordariomycetes</taxon>
        <taxon>Hypocreomycetidae</taxon>
        <taxon>Hypocreales</taxon>
        <taxon>Hypocreaceae</taxon>
        <taxon>Trichoderma</taxon>
    </lineage>
</organism>
<evidence type="ECO:0000313" key="3">
    <source>
        <dbReference type="EMBL" id="OTA03013.1"/>
    </source>
</evidence>
<dbReference type="Pfam" id="PF06985">
    <property type="entry name" value="HET"/>
    <property type="match status" value="1"/>
</dbReference>
<feature type="domain" description="Heterokaryon incompatibility" evidence="2">
    <location>
        <begin position="211"/>
        <end position="365"/>
    </location>
</feature>
<evidence type="ECO:0000313" key="4">
    <source>
        <dbReference type="Proteomes" id="UP000219286"/>
    </source>
</evidence>
<dbReference type="Proteomes" id="UP000219286">
    <property type="component" value="Unassembled WGS sequence"/>
</dbReference>
<sequence length="695" mass="77401">MSLSGPKSAPESRPCSSCHHPPRANSGPTAAITSLDALSQGAESGCLSCSVLSAGIQRVVASSASQDVQPLDSIERLRMDINMAASGQSLSLTLFDRQLEISVFAQPTHSEVSIPVEHGVHTAPSETPEFDHFFPNVPFGVVDLPRTTCSDASLEWVVEKLRQCDNNHTCHRKTFGSSGPLPRRILDIGSSDSGHIRLREFDVEDGEDSKYACLSHCWGTSRPLSTTTANLDIHKHGICWNVLPRLFQETITIVRRLGITLLWIDSLCIIQDDKDDWRQEAAKMGSVYQKAYIVISASKASSSEESLFGGINDQLEPSIIALPSLGQGAALCFRKSLTHSPGYMDQRLVKSYSLPTFNRGWIFQERFLSSRVLHFGPQELSWECLRTSTCQCIPSTIVDTGGGTVGTYTLSARRVLEPKAVFSHDHWRQLKEAQLIKVWHMLVEEYTKLHLTFESDIFPAISGIAKIFQRSASSEYVAGMWAKSLPYDLAWHKETMSDELATENEWSRRPQVWRAPTWSWAAVLGPIEFLDMGSGLVTLCKIEDAKCFPYQTDPTGELSGGNLSLRGHLISTSINYRSPLGQNPRKPFELFELDIMERQVGDVWADYDSSLPGMDHIPAGSVIQCFMLATRIDSGSLIMLLLRKSGYDEEDSCVVWHRLGLVQLSKPPNVRLEAKDYWFTVFKGRTSDLTLVKIR</sequence>
<protein>
    <submittedName>
        <fullName evidence="3">Heterocompatibility domain protein</fullName>
    </submittedName>
</protein>
<dbReference type="PANTHER" id="PTHR33112:SF9">
    <property type="entry name" value="HETEROKARYON INCOMPATIBILITY DOMAIN-CONTAINING PROTEIN"/>
    <property type="match status" value="1"/>
</dbReference>
<reference evidence="3 4" key="1">
    <citation type="journal article" date="2015" name="Genome Announc.">
        <title>Genome sequence and annotation of Trichoderma parareesei, the ancestor of the cellulase producer Trichoderma reesei.</title>
        <authorList>
            <person name="Yang D."/>
            <person name="Pomraning K."/>
            <person name="Kopchinskiy A."/>
            <person name="Karimi Aghcheh R."/>
            <person name="Atanasova L."/>
            <person name="Chenthamara K."/>
            <person name="Baker S.E."/>
            <person name="Zhang R."/>
            <person name="Shen Q."/>
            <person name="Freitag M."/>
            <person name="Kubicek C.P."/>
            <person name="Druzhinina I.S."/>
        </authorList>
    </citation>
    <scope>NUCLEOTIDE SEQUENCE [LARGE SCALE GENOMIC DNA]</scope>
    <source>
        <strain evidence="3 4">CBS 125925</strain>
    </source>
</reference>
<evidence type="ECO:0000256" key="1">
    <source>
        <dbReference type="SAM" id="MobiDB-lite"/>
    </source>
</evidence>